<feature type="region of interest" description="Disordered" evidence="1">
    <location>
        <begin position="111"/>
        <end position="130"/>
    </location>
</feature>
<dbReference type="SUPFAM" id="SSF159501">
    <property type="entry name" value="EreA/ChaN-like"/>
    <property type="match status" value="1"/>
</dbReference>
<evidence type="ECO:0000256" key="1">
    <source>
        <dbReference type="SAM" id="MobiDB-lite"/>
    </source>
</evidence>
<comment type="caution">
    <text evidence="2">The sequence shown here is derived from an EMBL/GenBank/DDBJ whole genome shotgun (WGS) entry which is preliminary data.</text>
</comment>
<accession>A0A4U3MDM0</accession>
<keyword evidence="3" id="KW-1185">Reference proteome</keyword>
<dbReference type="Gene3D" id="3.30.1870.10">
    <property type="entry name" value="EreA-like, domain 2"/>
    <property type="match status" value="1"/>
</dbReference>
<protein>
    <submittedName>
        <fullName evidence="2">Erythromycin esterase family protein</fullName>
    </submittedName>
</protein>
<dbReference type="OrthoDB" id="4329964at2"/>
<organism evidence="2 3">
    <name type="scientific">Herbidospora galbida</name>
    <dbReference type="NCBI Taxonomy" id="2575442"/>
    <lineage>
        <taxon>Bacteria</taxon>
        <taxon>Bacillati</taxon>
        <taxon>Actinomycetota</taxon>
        <taxon>Actinomycetes</taxon>
        <taxon>Streptosporangiales</taxon>
        <taxon>Streptosporangiaceae</taxon>
        <taxon>Herbidospora</taxon>
    </lineage>
</organism>
<dbReference type="InterPro" id="IPR007815">
    <property type="entry name" value="Emycin_Estase"/>
</dbReference>
<dbReference type="PANTHER" id="PTHR31299">
    <property type="entry name" value="ESTERASE, PUTATIVE (AFU_ORTHOLOGUE AFUA_1G05850)-RELATED"/>
    <property type="match status" value="1"/>
</dbReference>
<dbReference type="InterPro" id="IPR052036">
    <property type="entry name" value="Hydrolase/PRTase-associated"/>
</dbReference>
<sequence length="382" mass="41909">MLRLRHMSQDIRDFVPPSCELLGLGEPTHGEPAFGWLRNDLFDRLTGLGFRSIALEIDRVAALAVDDYVQGGPGSLDDVMRDGFSHGWGAYAPNRALVTWLRDHNATRPPEERLTFHGFDAPTENTTAPSPRAHLEHARDHLGLDVDLAGLLGDDERWGHTDAIMDPARSPGATPEAGKVRVIADDMLARLYERAPESPRAAWLRAKTHLTAGIGLLRYHRQAAVPLDDQGARMCLLLAVRDAIMAENLFDIRDAETRRGRTLVFSHNLHLKKTPSTWRLGDKALTWHGAGEIVASLWGDRYAFIATSLGRSPVLGLGEPADGTYEGDLRRRFPTWGLTTAMPSGVSRTDTTPQMGYFPLAPDTLDGADALLHVGDGTALGR</sequence>
<dbReference type="CDD" id="cd14728">
    <property type="entry name" value="Ere-like"/>
    <property type="match status" value="1"/>
</dbReference>
<dbReference type="PANTHER" id="PTHR31299:SF0">
    <property type="entry name" value="ESTERASE, PUTATIVE (AFU_ORTHOLOGUE AFUA_1G05850)-RELATED"/>
    <property type="match status" value="1"/>
</dbReference>
<dbReference type="Proteomes" id="UP000308705">
    <property type="component" value="Unassembled WGS sequence"/>
</dbReference>
<dbReference type="GO" id="GO:0046677">
    <property type="term" value="P:response to antibiotic"/>
    <property type="evidence" value="ECO:0007669"/>
    <property type="project" value="InterPro"/>
</dbReference>
<reference evidence="2 3" key="1">
    <citation type="submission" date="2019-04" db="EMBL/GenBank/DDBJ databases">
        <title>Herbidospora sp. NEAU-GS14.nov., a novel actinomycete isolated from soil.</title>
        <authorList>
            <person name="Han L."/>
        </authorList>
    </citation>
    <scope>NUCLEOTIDE SEQUENCE [LARGE SCALE GENOMIC DNA]</scope>
    <source>
        <strain evidence="2 3">NEAU-GS14</strain>
    </source>
</reference>
<evidence type="ECO:0000313" key="2">
    <source>
        <dbReference type="EMBL" id="TKK86549.1"/>
    </source>
</evidence>
<dbReference type="EMBL" id="SZQA01000020">
    <property type="protein sequence ID" value="TKK86549.1"/>
    <property type="molecule type" value="Genomic_DNA"/>
</dbReference>
<dbReference type="Pfam" id="PF05139">
    <property type="entry name" value="Erythro_esteras"/>
    <property type="match status" value="1"/>
</dbReference>
<evidence type="ECO:0000313" key="3">
    <source>
        <dbReference type="Proteomes" id="UP000308705"/>
    </source>
</evidence>
<proteinExistence type="predicted"/>
<name>A0A4U3MDM0_9ACTN</name>
<gene>
    <name evidence="2" type="ORF">FDA94_20810</name>
</gene>
<dbReference type="AlphaFoldDB" id="A0A4U3MDM0"/>